<evidence type="ECO:0000313" key="1">
    <source>
        <dbReference type="EMBL" id="KAK3608013.1"/>
    </source>
</evidence>
<comment type="caution">
    <text evidence="1">The sequence shown here is derived from an EMBL/GenBank/DDBJ whole genome shotgun (WGS) entry which is preliminary data.</text>
</comment>
<dbReference type="EMBL" id="JAEAOA010000629">
    <property type="protein sequence ID" value="KAK3608013.1"/>
    <property type="molecule type" value="Genomic_DNA"/>
</dbReference>
<organism evidence="1 2">
    <name type="scientific">Potamilus streckersoni</name>
    <dbReference type="NCBI Taxonomy" id="2493646"/>
    <lineage>
        <taxon>Eukaryota</taxon>
        <taxon>Metazoa</taxon>
        <taxon>Spiralia</taxon>
        <taxon>Lophotrochozoa</taxon>
        <taxon>Mollusca</taxon>
        <taxon>Bivalvia</taxon>
        <taxon>Autobranchia</taxon>
        <taxon>Heteroconchia</taxon>
        <taxon>Palaeoheterodonta</taxon>
        <taxon>Unionida</taxon>
        <taxon>Unionoidea</taxon>
        <taxon>Unionidae</taxon>
        <taxon>Ambleminae</taxon>
        <taxon>Lampsilini</taxon>
        <taxon>Potamilus</taxon>
    </lineage>
</organism>
<dbReference type="AlphaFoldDB" id="A0AAE0TDQ6"/>
<evidence type="ECO:0000313" key="2">
    <source>
        <dbReference type="Proteomes" id="UP001195483"/>
    </source>
</evidence>
<name>A0AAE0TDQ6_9BIVA</name>
<keyword evidence="2" id="KW-1185">Reference proteome</keyword>
<reference evidence="1" key="1">
    <citation type="journal article" date="2021" name="Genome Biol. Evol.">
        <title>A High-Quality Reference Genome for a Parasitic Bivalve with Doubly Uniparental Inheritance (Bivalvia: Unionida).</title>
        <authorList>
            <person name="Smith C.H."/>
        </authorList>
    </citation>
    <scope>NUCLEOTIDE SEQUENCE</scope>
    <source>
        <strain evidence="1">CHS0354</strain>
    </source>
</reference>
<dbReference type="Proteomes" id="UP001195483">
    <property type="component" value="Unassembled WGS sequence"/>
</dbReference>
<reference evidence="1" key="3">
    <citation type="submission" date="2023-05" db="EMBL/GenBank/DDBJ databases">
        <authorList>
            <person name="Smith C.H."/>
        </authorList>
    </citation>
    <scope>NUCLEOTIDE SEQUENCE</scope>
    <source>
        <strain evidence="1">CHS0354</strain>
        <tissue evidence="1">Mantle</tissue>
    </source>
</reference>
<proteinExistence type="predicted"/>
<gene>
    <name evidence="1" type="ORF">CHS0354_009954</name>
</gene>
<protein>
    <submittedName>
        <fullName evidence="1">Uncharacterized protein</fullName>
    </submittedName>
</protein>
<accession>A0AAE0TDQ6</accession>
<reference evidence="1" key="2">
    <citation type="journal article" date="2021" name="Genome Biol. Evol.">
        <title>Developing a high-quality reference genome for a parasitic bivalve with doubly uniparental inheritance (Bivalvia: Unionida).</title>
        <authorList>
            <person name="Smith C.H."/>
        </authorList>
    </citation>
    <scope>NUCLEOTIDE SEQUENCE</scope>
    <source>
        <strain evidence="1">CHS0354</strain>
        <tissue evidence="1">Mantle</tissue>
    </source>
</reference>
<sequence>MLKRATVQKEDYDVKDTPSDMLRRSSGLNNKVTAIVSQEMDFNRYLHDFLAYSQLNVARIMRGSSVRVRSVECGFSPFYRLGHSNEYGNLPLSERSTSLPHPLSQMLGYGTALGTLPILYLRHDDCNCIFLL</sequence>